<feature type="compositionally biased region" description="Polar residues" evidence="1">
    <location>
        <begin position="97"/>
        <end position="106"/>
    </location>
</feature>
<name>A0AAD6UBY2_9AGAR</name>
<evidence type="ECO:0000313" key="3">
    <source>
        <dbReference type="Proteomes" id="UP001222325"/>
    </source>
</evidence>
<feature type="compositionally biased region" description="Basic and acidic residues" evidence="1">
    <location>
        <begin position="62"/>
        <end position="72"/>
    </location>
</feature>
<sequence>MFDLTTSHTLQGTIIAAGDVCANLQNILVQWDDGPQHEYTVTEQSAYILTNCMRGGAGTTDPFKEGRARSAHGDGYAGTGQDGLKPGSMIASVRMPMSSSSHTSAANDRVVSSWRRSTSENGA</sequence>
<feature type="region of interest" description="Disordered" evidence="1">
    <location>
        <begin position="58"/>
        <end position="123"/>
    </location>
</feature>
<organism evidence="2 3">
    <name type="scientific">Mycena belliarum</name>
    <dbReference type="NCBI Taxonomy" id="1033014"/>
    <lineage>
        <taxon>Eukaryota</taxon>
        <taxon>Fungi</taxon>
        <taxon>Dikarya</taxon>
        <taxon>Basidiomycota</taxon>
        <taxon>Agaricomycotina</taxon>
        <taxon>Agaricomycetes</taxon>
        <taxon>Agaricomycetidae</taxon>
        <taxon>Agaricales</taxon>
        <taxon>Marasmiineae</taxon>
        <taxon>Mycenaceae</taxon>
        <taxon>Mycena</taxon>
    </lineage>
</organism>
<evidence type="ECO:0000313" key="2">
    <source>
        <dbReference type="EMBL" id="KAJ7095689.1"/>
    </source>
</evidence>
<evidence type="ECO:0000256" key="1">
    <source>
        <dbReference type="SAM" id="MobiDB-lite"/>
    </source>
</evidence>
<dbReference type="Proteomes" id="UP001222325">
    <property type="component" value="Unassembled WGS sequence"/>
</dbReference>
<dbReference type="AlphaFoldDB" id="A0AAD6UBY2"/>
<reference evidence="2" key="1">
    <citation type="submission" date="2023-03" db="EMBL/GenBank/DDBJ databases">
        <title>Massive genome expansion in bonnet fungi (Mycena s.s.) driven by repeated elements and novel gene families across ecological guilds.</title>
        <authorList>
            <consortium name="Lawrence Berkeley National Laboratory"/>
            <person name="Harder C.B."/>
            <person name="Miyauchi S."/>
            <person name="Viragh M."/>
            <person name="Kuo A."/>
            <person name="Thoen E."/>
            <person name="Andreopoulos B."/>
            <person name="Lu D."/>
            <person name="Skrede I."/>
            <person name="Drula E."/>
            <person name="Henrissat B."/>
            <person name="Morin E."/>
            <person name="Kohler A."/>
            <person name="Barry K."/>
            <person name="LaButti K."/>
            <person name="Morin E."/>
            <person name="Salamov A."/>
            <person name="Lipzen A."/>
            <person name="Mereny Z."/>
            <person name="Hegedus B."/>
            <person name="Baldrian P."/>
            <person name="Stursova M."/>
            <person name="Weitz H."/>
            <person name="Taylor A."/>
            <person name="Grigoriev I.V."/>
            <person name="Nagy L.G."/>
            <person name="Martin F."/>
            <person name="Kauserud H."/>
        </authorList>
    </citation>
    <scope>NUCLEOTIDE SEQUENCE</scope>
    <source>
        <strain evidence="2">CBHHK173m</strain>
    </source>
</reference>
<proteinExistence type="predicted"/>
<dbReference type="EMBL" id="JARJCN010000012">
    <property type="protein sequence ID" value="KAJ7095689.1"/>
    <property type="molecule type" value="Genomic_DNA"/>
</dbReference>
<accession>A0AAD6UBY2</accession>
<gene>
    <name evidence="2" type="ORF">B0H15DRAFT_1019786</name>
</gene>
<comment type="caution">
    <text evidence="2">The sequence shown here is derived from an EMBL/GenBank/DDBJ whole genome shotgun (WGS) entry which is preliminary data.</text>
</comment>
<protein>
    <submittedName>
        <fullName evidence="2">Uncharacterized protein</fullName>
    </submittedName>
</protein>
<feature type="compositionally biased region" description="Polar residues" evidence="1">
    <location>
        <begin position="114"/>
        <end position="123"/>
    </location>
</feature>
<keyword evidence="3" id="KW-1185">Reference proteome</keyword>